<proteinExistence type="predicted"/>
<dbReference type="OrthoDB" id="2305429at2"/>
<organism evidence="1 2">
    <name type="scientific">Lactobacillus kalixensis DSM 16043</name>
    <dbReference type="NCBI Taxonomy" id="1423763"/>
    <lineage>
        <taxon>Bacteria</taxon>
        <taxon>Bacillati</taxon>
        <taxon>Bacillota</taxon>
        <taxon>Bacilli</taxon>
        <taxon>Lactobacillales</taxon>
        <taxon>Lactobacillaceae</taxon>
        <taxon>Lactobacillus</taxon>
    </lineage>
</organism>
<comment type="caution">
    <text evidence="1">The sequence shown here is derived from an EMBL/GenBank/DDBJ whole genome shotgun (WGS) entry which is preliminary data.</text>
</comment>
<keyword evidence="2" id="KW-1185">Reference proteome</keyword>
<name>A0A0R1UDQ1_9LACO</name>
<dbReference type="Proteomes" id="UP000051036">
    <property type="component" value="Unassembled WGS sequence"/>
</dbReference>
<sequence>MTKTTVGKRIFIGKVFMPSMMDEQKSFAAANMEAENDEILQKFLADNKLDNKRAIMYAFGAESFMYWYGVVTEKPVEVPKGLMKYELPEGEVVEEKENGAIASFNMPANFIVKGFFEKVVNEGIAVYENPGDSPKPYFVEELDMDQSEIIGTWYLDQDED</sequence>
<dbReference type="RefSeq" id="WP_057797084.1">
    <property type="nucleotide sequence ID" value="NZ_AZFM01000001.1"/>
</dbReference>
<evidence type="ECO:0000313" key="1">
    <source>
        <dbReference type="EMBL" id="KRL91553.1"/>
    </source>
</evidence>
<dbReference type="AlphaFoldDB" id="A0A0R1UDQ1"/>
<dbReference type="PATRIC" id="fig|1423763.3.peg.101"/>
<dbReference type="EMBL" id="AZFM01000001">
    <property type="protein sequence ID" value="KRL91553.1"/>
    <property type="molecule type" value="Genomic_DNA"/>
</dbReference>
<dbReference type="STRING" id="1423763.FC46_GL000102"/>
<gene>
    <name evidence="1" type="ORF">FC46_GL000102</name>
</gene>
<evidence type="ECO:0008006" key="3">
    <source>
        <dbReference type="Google" id="ProtNLM"/>
    </source>
</evidence>
<reference evidence="1 2" key="1">
    <citation type="journal article" date="2015" name="Genome Announc.">
        <title>Expanding the biotechnology potential of lactobacilli through comparative genomics of 213 strains and associated genera.</title>
        <authorList>
            <person name="Sun Z."/>
            <person name="Harris H.M."/>
            <person name="McCann A."/>
            <person name="Guo C."/>
            <person name="Argimon S."/>
            <person name="Zhang W."/>
            <person name="Yang X."/>
            <person name="Jeffery I.B."/>
            <person name="Cooney J.C."/>
            <person name="Kagawa T.F."/>
            <person name="Liu W."/>
            <person name="Song Y."/>
            <person name="Salvetti E."/>
            <person name="Wrobel A."/>
            <person name="Rasinkangas P."/>
            <person name="Parkhill J."/>
            <person name="Rea M.C."/>
            <person name="O'Sullivan O."/>
            <person name="Ritari J."/>
            <person name="Douillard F.P."/>
            <person name="Paul Ross R."/>
            <person name="Yang R."/>
            <person name="Briner A.E."/>
            <person name="Felis G.E."/>
            <person name="de Vos W.M."/>
            <person name="Barrangou R."/>
            <person name="Klaenhammer T.R."/>
            <person name="Caufield P.W."/>
            <person name="Cui Y."/>
            <person name="Zhang H."/>
            <person name="O'Toole P.W."/>
        </authorList>
    </citation>
    <scope>NUCLEOTIDE SEQUENCE [LARGE SCALE GENOMIC DNA]</scope>
    <source>
        <strain evidence="1 2">DSM 16043</strain>
    </source>
</reference>
<protein>
    <recommendedName>
        <fullName evidence="3">Integron-associated effector binding protein domain-containing protein</fullName>
    </recommendedName>
</protein>
<evidence type="ECO:0000313" key="2">
    <source>
        <dbReference type="Proteomes" id="UP000051036"/>
    </source>
</evidence>
<accession>A0A0R1UDQ1</accession>